<feature type="transmembrane region" description="Helical" evidence="7">
    <location>
        <begin position="445"/>
        <end position="467"/>
    </location>
</feature>
<feature type="transmembrane region" description="Helical" evidence="7">
    <location>
        <begin position="121"/>
        <end position="141"/>
    </location>
</feature>
<feature type="transmembrane region" description="Helical" evidence="7">
    <location>
        <begin position="249"/>
        <end position="273"/>
    </location>
</feature>
<evidence type="ECO:0000256" key="1">
    <source>
        <dbReference type="ARBA" id="ARBA00004651"/>
    </source>
</evidence>
<feature type="transmembrane region" description="Helical" evidence="7">
    <location>
        <begin position="294"/>
        <end position="322"/>
    </location>
</feature>
<feature type="transmembrane region" description="Helical" evidence="7">
    <location>
        <begin position="388"/>
        <end position="409"/>
    </location>
</feature>
<sequence>MIAVSTAEDVGRRASRAFGWSLANTALARLGTVGIGIALARMLGPESFGAFAVATVALLAVLSINELGISLAIVRWPGDPHRIAPTVATSSILSSAVLFVGCLIAAAPFASAMGEPSAAPVVRVMAVCVLINGVVAAPAALMQREFMQKERMIVDQTGTWIAALVSIGLAVGGGGAMSLAVGRVVASVVTAVLFWRMAPGGRRPGLDPALVRPLLRFGLPLAGASAVVFAAGYADQIVVGTTLGATDLGFYVLAVNLASWPLAVIGTPLRSVAPALFASMQDDRAAAAEMFGHLARLTAAVVLPLCVVLAVAADPVVAFLYGPEWERSAGVLAWMAAFVAVRTLLELSYDYLVVMRRTGALLVVQLWWTGPSVPCLLLGASLGGIEGVAVAQVISVVVFAVPAYLQRLAAAGVDLRRSARGLVVPGAVTSATWAAAAALPDGGGAFLRCTAAGFVALAGTAVAVHGVRDSVRRVRETKVEQS</sequence>
<evidence type="ECO:0000313" key="9">
    <source>
        <dbReference type="Proteomes" id="UP000825228"/>
    </source>
</evidence>
<feature type="transmembrane region" description="Helical" evidence="7">
    <location>
        <begin position="22"/>
        <end position="43"/>
    </location>
</feature>
<comment type="caution">
    <text evidence="8">The sequence shown here is derived from an EMBL/GenBank/DDBJ whole genome shotgun (WGS) entry which is preliminary data.</text>
</comment>
<evidence type="ECO:0000256" key="7">
    <source>
        <dbReference type="SAM" id="Phobius"/>
    </source>
</evidence>
<evidence type="ECO:0000256" key="2">
    <source>
        <dbReference type="ARBA" id="ARBA00007430"/>
    </source>
</evidence>
<accession>A0ABS7P8N0</accession>
<reference evidence="8 9" key="1">
    <citation type="submission" date="2020-06" db="EMBL/GenBank/DDBJ databases">
        <title>Taxonomy, biology and ecology of Rhodococcus bacteria occurring in California pistachio and other woody hosts as revealed by genome sequence analyses.</title>
        <authorList>
            <person name="Gai Y."/>
            <person name="Riely B."/>
        </authorList>
    </citation>
    <scope>NUCLEOTIDE SEQUENCE [LARGE SCALE GENOMIC DNA]</scope>
    <source>
        <strain evidence="8 9">BP-281</strain>
    </source>
</reference>
<dbReference type="Pfam" id="PF13440">
    <property type="entry name" value="Polysacc_synt_3"/>
    <property type="match status" value="1"/>
</dbReference>
<comment type="subcellular location">
    <subcellularLocation>
        <location evidence="1">Cell membrane</location>
        <topology evidence="1">Multi-pass membrane protein</topology>
    </subcellularLocation>
</comment>
<feature type="transmembrane region" description="Helical" evidence="7">
    <location>
        <begin position="49"/>
        <end position="74"/>
    </location>
</feature>
<gene>
    <name evidence="8" type="ORF">HQ603_12205</name>
</gene>
<organism evidence="8 9">
    <name type="scientific">Rhodococcoides corynebacterioides</name>
    <dbReference type="NCBI Taxonomy" id="53972"/>
    <lineage>
        <taxon>Bacteria</taxon>
        <taxon>Bacillati</taxon>
        <taxon>Actinomycetota</taxon>
        <taxon>Actinomycetes</taxon>
        <taxon>Mycobacteriales</taxon>
        <taxon>Nocardiaceae</taxon>
        <taxon>Rhodococcoides</taxon>
    </lineage>
</organism>
<dbReference type="CDD" id="cd13127">
    <property type="entry name" value="MATE_tuaB_like"/>
    <property type="match status" value="1"/>
</dbReference>
<keyword evidence="9" id="KW-1185">Reference proteome</keyword>
<keyword evidence="3" id="KW-1003">Cell membrane</keyword>
<evidence type="ECO:0000256" key="5">
    <source>
        <dbReference type="ARBA" id="ARBA00022989"/>
    </source>
</evidence>
<keyword evidence="4 7" id="KW-0812">Transmembrane</keyword>
<comment type="similarity">
    <text evidence="2">Belongs to the polysaccharide synthase family.</text>
</comment>
<evidence type="ECO:0000256" key="4">
    <source>
        <dbReference type="ARBA" id="ARBA00022692"/>
    </source>
</evidence>
<feature type="transmembrane region" description="Helical" evidence="7">
    <location>
        <begin position="359"/>
        <end position="382"/>
    </location>
</feature>
<proteinExistence type="inferred from homology"/>
<keyword evidence="6 7" id="KW-0472">Membrane</keyword>
<dbReference type="Proteomes" id="UP000825228">
    <property type="component" value="Unassembled WGS sequence"/>
</dbReference>
<feature type="transmembrane region" description="Helical" evidence="7">
    <location>
        <begin position="328"/>
        <end position="347"/>
    </location>
</feature>
<feature type="transmembrane region" description="Helical" evidence="7">
    <location>
        <begin position="153"/>
        <end position="171"/>
    </location>
</feature>
<feature type="transmembrane region" description="Helical" evidence="7">
    <location>
        <begin position="86"/>
        <end position="109"/>
    </location>
</feature>
<keyword evidence="5 7" id="KW-1133">Transmembrane helix</keyword>
<name>A0ABS7P8N0_9NOCA</name>
<protein>
    <submittedName>
        <fullName evidence="8">Lipopolysaccharide biosynthesis protein</fullName>
    </submittedName>
</protein>
<evidence type="ECO:0000313" key="8">
    <source>
        <dbReference type="EMBL" id="MBY6367521.1"/>
    </source>
</evidence>
<dbReference type="InterPro" id="IPR050833">
    <property type="entry name" value="Poly_Biosynth_Transport"/>
</dbReference>
<dbReference type="EMBL" id="JABUBU010000010">
    <property type="protein sequence ID" value="MBY6367521.1"/>
    <property type="molecule type" value="Genomic_DNA"/>
</dbReference>
<dbReference type="PANTHER" id="PTHR30250">
    <property type="entry name" value="PST FAMILY PREDICTED COLANIC ACID TRANSPORTER"/>
    <property type="match status" value="1"/>
</dbReference>
<evidence type="ECO:0000256" key="6">
    <source>
        <dbReference type="ARBA" id="ARBA00023136"/>
    </source>
</evidence>
<dbReference type="PANTHER" id="PTHR30250:SF10">
    <property type="entry name" value="LIPOPOLYSACCHARIDE BIOSYNTHESIS PROTEIN WZXC"/>
    <property type="match status" value="1"/>
</dbReference>
<feature type="transmembrane region" description="Helical" evidence="7">
    <location>
        <begin position="421"/>
        <end position="439"/>
    </location>
</feature>
<evidence type="ECO:0000256" key="3">
    <source>
        <dbReference type="ARBA" id="ARBA00022475"/>
    </source>
</evidence>